<protein>
    <submittedName>
        <fullName evidence="3">Uncharacterized protein</fullName>
    </submittedName>
</protein>
<accession>A0A8K0NV51</accession>
<feature type="coiled-coil region" evidence="1">
    <location>
        <begin position="216"/>
        <end position="268"/>
    </location>
</feature>
<feature type="compositionally biased region" description="Low complexity" evidence="2">
    <location>
        <begin position="1253"/>
        <end position="1267"/>
    </location>
</feature>
<feature type="compositionally biased region" description="Basic and acidic residues" evidence="2">
    <location>
        <begin position="1224"/>
        <end position="1236"/>
    </location>
</feature>
<feature type="region of interest" description="Disordered" evidence="2">
    <location>
        <begin position="189"/>
        <end position="211"/>
    </location>
</feature>
<feature type="compositionally biased region" description="Basic and acidic residues" evidence="2">
    <location>
        <begin position="602"/>
        <end position="614"/>
    </location>
</feature>
<keyword evidence="1" id="KW-0175">Coiled coil</keyword>
<feature type="region of interest" description="Disordered" evidence="2">
    <location>
        <begin position="1303"/>
        <end position="1394"/>
    </location>
</feature>
<reference evidence="3" key="2">
    <citation type="submission" date="2017-10" db="EMBL/GenBank/DDBJ databases">
        <title>Ladona fulva Genome sequencing and assembly.</title>
        <authorList>
            <person name="Murali S."/>
            <person name="Richards S."/>
            <person name="Bandaranaike D."/>
            <person name="Bellair M."/>
            <person name="Blankenburg K."/>
            <person name="Chao H."/>
            <person name="Dinh H."/>
            <person name="Doddapaneni H."/>
            <person name="Dugan-Rocha S."/>
            <person name="Elkadiri S."/>
            <person name="Gnanaolivu R."/>
            <person name="Hernandez B."/>
            <person name="Skinner E."/>
            <person name="Javaid M."/>
            <person name="Lee S."/>
            <person name="Li M."/>
            <person name="Ming W."/>
            <person name="Munidasa M."/>
            <person name="Muniz J."/>
            <person name="Nguyen L."/>
            <person name="Hughes D."/>
            <person name="Osuji N."/>
            <person name="Pu L.-L."/>
            <person name="Puazo M."/>
            <person name="Qu C."/>
            <person name="Quiroz J."/>
            <person name="Raj R."/>
            <person name="Weissenberger G."/>
            <person name="Xin Y."/>
            <person name="Zou X."/>
            <person name="Han Y."/>
            <person name="Worley K."/>
            <person name="Muzny D."/>
            <person name="Gibbs R."/>
        </authorList>
    </citation>
    <scope>NUCLEOTIDE SEQUENCE</scope>
    <source>
        <strain evidence="3">Sampled in the wild</strain>
    </source>
</reference>
<dbReference type="Proteomes" id="UP000792457">
    <property type="component" value="Unassembled WGS sequence"/>
</dbReference>
<evidence type="ECO:0000256" key="2">
    <source>
        <dbReference type="SAM" id="MobiDB-lite"/>
    </source>
</evidence>
<feature type="compositionally biased region" description="Basic and acidic residues" evidence="2">
    <location>
        <begin position="561"/>
        <end position="576"/>
    </location>
</feature>
<feature type="compositionally biased region" description="Basic and acidic residues" evidence="2">
    <location>
        <begin position="401"/>
        <end position="423"/>
    </location>
</feature>
<feature type="compositionally biased region" description="Low complexity" evidence="2">
    <location>
        <begin position="1339"/>
        <end position="1348"/>
    </location>
</feature>
<feature type="compositionally biased region" description="Basic and acidic residues" evidence="2">
    <location>
        <begin position="721"/>
        <end position="733"/>
    </location>
</feature>
<keyword evidence="4" id="KW-1185">Reference proteome</keyword>
<feature type="compositionally biased region" description="Polar residues" evidence="2">
    <location>
        <begin position="1134"/>
        <end position="1145"/>
    </location>
</feature>
<feature type="compositionally biased region" description="Basic and acidic residues" evidence="2">
    <location>
        <begin position="1019"/>
        <end position="1045"/>
    </location>
</feature>
<name>A0A8K0NV51_LADFU</name>
<feature type="region of interest" description="Disordered" evidence="2">
    <location>
        <begin position="552"/>
        <end position="691"/>
    </location>
</feature>
<reference evidence="3" key="1">
    <citation type="submission" date="2013-04" db="EMBL/GenBank/DDBJ databases">
        <authorList>
            <person name="Qu J."/>
            <person name="Murali S.C."/>
            <person name="Bandaranaike D."/>
            <person name="Bellair M."/>
            <person name="Blankenburg K."/>
            <person name="Chao H."/>
            <person name="Dinh H."/>
            <person name="Doddapaneni H."/>
            <person name="Downs B."/>
            <person name="Dugan-Rocha S."/>
            <person name="Elkadiri S."/>
            <person name="Gnanaolivu R.D."/>
            <person name="Hernandez B."/>
            <person name="Javaid M."/>
            <person name="Jayaseelan J.C."/>
            <person name="Lee S."/>
            <person name="Li M."/>
            <person name="Ming W."/>
            <person name="Munidasa M."/>
            <person name="Muniz J."/>
            <person name="Nguyen L."/>
            <person name="Ongeri F."/>
            <person name="Osuji N."/>
            <person name="Pu L.-L."/>
            <person name="Puazo M."/>
            <person name="Qu C."/>
            <person name="Quiroz J."/>
            <person name="Raj R."/>
            <person name="Weissenberger G."/>
            <person name="Xin Y."/>
            <person name="Zou X."/>
            <person name="Han Y."/>
            <person name="Richards S."/>
            <person name="Worley K."/>
            <person name="Muzny D."/>
            <person name="Gibbs R."/>
        </authorList>
    </citation>
    <scope>NUCLEOTIDE SEQUENCE</scope>
    <source>
        <strain evidence="3">Sampled in the wild</strain>
    </source>
</reference>
<feature type="region of interest" description="Disordered" evidence="2">
    <location>
        <begin position="1133"/>
        <end position="1168"/>
    </location>
</feature>
<feature type="compositionally biased region" description="Basic and acidic residues" evidence="2">
    <location>
        <begin position="1155"/>
        <end position="1168"/>
    </location>
</feature>
<feature type="compositionally biased region" description="Polar residues" evidence="2">
    <location>
        <begin position="734"/>
        <end position="758"/>
    </location>
</feature>
<evidence type="ECO:0000256" key="1">
    <source>
        <dbReference type="SAM" id="Coils"/>
    </source>
</evidence>
<evidence type="ECO:0000313" key="4">
    <source>
        <dbReference type="Proteomes" id="UP000792457"/>
    </source>
</evidence>
<feature type="compositionally biased region" description="Polar residues" evidence="2">
    <location>
        <begin position="1007"/>
        <end position="1018"/>
    </location>
</feature>
<feature type="compositionally biased region" description="Basic and acidic residues" evidence="2">
    <location>
        <begin position="341"/>
        <end position="366"/>
    </location>
</feature>
<feature type="region of interest" description="Disordered" evidence="2">
    <location>
        <begin position="294"/>
        <end position="366"/>
    </location>
</feature>
<feature type="compositionally biased region" description="Basic and acidic residues" evidence="2">
    <location>
        <begin position="1311"/>
        <end position="1321"/>
    </location>
</feature>
<dbReference type="EMBL" id="KZ308144">
    <property type="protein sequence ID" value="KAG8222817.1"/>
    <property type="molecule type" value="Genomic_DNA"/>
</dbReference>
<feature type="region of interest" description="Disordered" evidence="2">
    <location>
        <begin position="988"/>
        <end position="1084"/>
    </location>
</feature>
<organism evidence="3 4">
    <name type="scientific">Ladona fulva</name>
    <name type="common">Scarce chaser dragonfly</name>
    <name type="synonym">Libellula fulva</name>
    <dbReference type="NCBI Taxonomy" id="123851"/>
    <lineage>
        <taxon>Eukaryota</taxon>
        <taxon>Metazoa</taxon>
        <taxon>Ecdysozoa</taxon>
        <taxon>Arthropoda</taxon>
        <taxon>Hexapoda</taxon>
        <taxon>Insecta</taxon>
        <taxon>Pterygota</taxon>
        <taxon>Palaeoptera</taxon>
        <taxon>Odonata</taxon>
        <taxon>Epiprocta</taxon>
        <taxon>Anisoptera</taxon>
        <taxon>Libelluloidea</taxon>
        <taxon>Libellulidae</taxon>
        <taxon>Ladona</taxon>
    </lineage>
</organism>
<feature type="compositionally biased region" description="Basic and acidic residues" evidence="2">
    <location>
        <begin position="794"/>
        <end position="820"/>
    </location>
</feature>
<feature type="region of interest" description="Disordered" evidence="2">
    <location>
        <begin position="379"/>
        <end position="459"/>
    </location>
</feature>
<feature type="compositionally biased region" description="Basic and acidic residues" evidence="2">
    <location>
        <begin position="988"/>
        <end position="1004"/>
    </location>
</feature>
<feature type="compositionally biased region" description="Basic and acidic residues" evidence="2">
    <location>
        <begin position="189"/>
        <end position="206"/>
    </location>
</feature>
<sequence>MAMSPMKRYKMVCERRLTSTDVCIHPRRSTEDTGENSELDVTTTATSSESFQYALKKRHGNKEKCIPESTSSSLLGPSVGDTHVDTVDYTGELINFMINGETEIDEESESKSSEEVERHLSPGDVAYNQMRFILSPRADDLILGVINACKYCCMEICRGHIDFMRETKKKSKCKRRGEIQDWMKMEVSREKDGHPVDKKGRKKLQDETTSMEGDNIRTFEQKRLDLEKALEEEKITLLEEKCKLEEEKRKIMEERMKLMEKKKRLLGEAIASSTEENIYETQRRLEDDIEDKDTATEIKSSSADQKSVIREGGSFEGRVSTADNEISREMESKSSSMDNYNLERRSALKGDSMEMGKRTSSDRGSKELYKILGAQATSFESKSAEIKGSPEMRSFSSLQRRSIDLGSREERRNGSGKGSKDIESTLQKKGSTGSRKSAEMETIPQKLNGSGLERSTEMGSYPQATDVCLESISTNTGPTSQATRIIEERSSEYYSLPEIKSGSSFERRCFEMRNIPHLASSNFSAPEMVKSFTSERRSAEFGVIPEKVSGFSPRGSVEMENIPRVERSSDSERRSGEIGTIPGTHSCSCEGKRSIEMGSILQREKSNGSERRSGEIGTIPGRFSDSSVGKRSTEMGSIPQIVKSNGSERRSGEIGIIPERHSCSSEGKRSTEIEDIPQIAKSNGSERSGDIGIIPERHSCSCLGKRSTEMGSIPQIVKNNGSEHRSGELRDIRQTASRNSVARKSTDVVSNAQEIKSSYSDRRSAEMGSNPQFASYNALDRESKECTPQAARSPELEIKSSEMDDNKEENDMKGSELRSPDKGRIRELIANYAIVKKSAGTLSAPEALNFSSVIEDITPEEFKKLQEEDLRRLKMKSLELQVLKPGEYKEYREEELLKLGKAIEQRRLEWQAIENRRREEEEELRFLERDIKEKLKAVADGEIDSYIQKKSEEEELEKQITELEEDESQSKLCSKSSICSCLRRKWQEREKKKELSKKEGEKKIGSPRQSKGSYQSQDLCREVEDRKSMGTMEEVTKIGSERESGSETLRPIRSSPRTFNVSDDVAPDREGATEFRKSDSVGSTKYGHLCKKLSFERDKMCSHHLPRHQLEVSSSEKLRRKFHSEEEIVAFTMGQISEENNQNRISETKPPAPITDREKSSFGAEDKDRIEANCFESDDSIGYKIDIENVIARERSFTKYKIREKSSDTLKRSLDYGIPASRTHSKDIDGGDKGEIYGKQSSDTLGKSLHAGPSLKSSPSVRSSLSVRRSHSRHDSQSDVARVDANVVEKSSDTLKRSLDYSVPISGTRSNDIDGGDKGEIYGKQSSDTLGKSLNAGPSLRSSPSVRSSRSRYDSQSDIARVDTNVVQKSSDTLKRSLDYSTPASGTRSNDIDG</sequence>
<feature type="compositionally biased region" description="Basic and acidic residues" evidence="2">
    <location>
        <begin position="1066"/>
        <end position="1079"/>
    </location>
</feature>
<evidence type="ECO:0000313" key="3">
    <source>
        <dbReference type="EMBL" id="KAG8222817.1"/>
    </source>
</evidence>
<feature type="compositionally biased region" description="Polar residues" evidence="2">
    <location>
        <begin position="424"/>
        <end position="435"/>
    </location>
</feature>
<comment type="caution">
    <text evidence="3">The sequence shown here is derived from an EMBL/GenBank/DDBJ whole genome shotgun (WGS) entry which is preliminary data.</text>
</comment>
<feature type="compositionally biased region" description="Polar residues" evidence="2">
    <location>
        <begin position="1379"/>
        <end position="1394"/>
    </location>
</feature>
<gene>
    <name evidence="3" type="ORF">J437_LFUL005023</name>
</gene>
<proteinExistence type="predicted"/>
<feature type="coiled-coil region" evidence="1">
    <location>
        <begin position="903"/>
        <end position="969"/>
    </location>
</feature>
<feature type="compositionally biased region" description="Basic and acidic residues" evidence="2">
    <location>
        <begin position="646"/>
        <end position="672"/>
    </location>
</feature>
<feature type="non-terminal residue" evidence="3">
    <location>
        <position position="1394"/>
    </location>
</feature>
<feature type="region of interest" description="Disordered" evidence="2">
    <location>
        <begin position="1220"/>
        <end position="1285"/>
    </location>
</feature>
<feature type="region of interest" description="Disordered" evidence="2">
    <location>
        <begin position="711"/>
        <end position="820"/>
    </location>
</feature>